<sequence>MSGSAELLALADAYERHVRGIPMPPGVATSPFAALLLDEGGWRADGMARTRTFLAGILETYAERGRRDPRTKASKSELSNAVGLMWGIDAHPKGAAAVIQQLSLPLTGKAVQRWPRGICGDEEVRRYARSELRLLPHVKEAIQLDLQPRRPWDPKERRDWPPTTWERGRPESWTRERETLVRRVGAHFPGTADDQELPGLSVLAQTLAMSPEETAVTLLRDAVAEGLLTWFKDAEETEHSIWVRNNVCSEWFSADLLTNHLRKVASPPSGRQYGPAVAAVAQLLAWDAVDRADRMTAGAVRRLRASVHLNPLAAAVREAPSLVRPALPAAGLLGPEWNARRRRQYERLIRPVEVDSATLKGLTGFLAVQGGGFITADEALAAANAIRVVSDSDVKREMIEKYLRSRPTVWTSSRALRDQVALALADQSVGWDSVTSDSLSLARQLSEAVLRQPSGGRWAYMAHVHRNLAVLNNKHGRWGDALVNICDGLEALDILVAQGEVVDERERESTAQQLFLAGAGIAVRRVETALRLVEHRGIWNQLFVVAGRAALWFSRAAQDSLAVIERAGWPSRRHDDGQIATPSWRVQCILIRLRALLGVRTAIEAGLLTEADLRENSVDVPLTPLEPVPTPEFEVGLDAIVEHFRVVARMEELTPAHMVLTVPLAAWLAFLNRGEVPVVDNPTPAFVDAAEVLGRRDEQEGMTAIPLDVEALHRWLAARGIDCLFLSWLKRTGPVYRRLTRTSDFRFAAFRDIDDLRDKEFCHD</sequence>
<reference evidence="1 2" key="1">
    <citation type="submission" date="2019-12" db="EMBL/GenBank/DDBJ databases">
        <title>WGS of CPCC 203550 I12A-02606.</title>
        <authorList>
            <person name="Jiang Z."/>
        </authorList>
    </citation>
    <scope>NUCLEOTIDE SEQUENCE [LARGE SCALE GENOMIC DNA]</scope>
    <source>
        <strain evidence="1 2">I12A-02606</strain>
    </source>
</reference>
<evidence type="ECO:0000313" key="1">
    <source>
        <dbReference type="EMBL" id="NEM08170.1"/>
    </source>
</evidence>
<evidence type="ECO:0000313" key="2">
    <source>
        <dbReference type="Proteomes" id="UP000471126"/>
    </source>
</evidence>
<organism evidence="1 2">
    <name type="scientific">Geodermatophilus normandii</name>
    <dbReference type="NCBI Taxonomy" id="1137989"/>
    <lineage>
        <taxon>Bacteria</taxon>
        <taxon>Bacillati</taxon>
        <taxon>Actinomycetota</taxon>
        <taxon>Actinomycetes</taxon>
        <taxon>Geodermatophilales</taxon>
        <taxon>Geodermatophilaceae</taxon>
        <taxon>Geodermatophilus</taxon>
    </lineage>
</organism>
<proteinExistence type="predicted"/>
<protein>
    <submittedName>
        <fullName evidence="1">Uncharacterized protein</fullName>
    </submittedName>
</protein>
<accession>A0A6P0GLK3</accession>
<comment type="caution">
    <text evidence="1">The sequence shown here is derived from an EMBL/GenBank/DDBJ whole genome shotgun (WGS) entry which is preliminary data.</text>
</comment>
<dbReference type="EMBL" id="JAAGWE010000035">
    <property type="protein sequence ID" value="NEM08170.1"/>
    <property type="molecule type" value="Genomic_DNA"/>
</dbReference>
<gene>
    <name evidence="1" type="ORF">GCU54_19555</name>
</gene>
<dbReference type="AlphaFoldDB" id="A0A6P0GLK3"/>
<name>A0A6P0GLK3_9ACTN</name>
<dbReference type="RefSeq" id="WP_163478226.1">
    <property type="nucleotide sequence ID" value="NZ_JAAGWE010000035.1"/>
</dbReference>
<dbReference type="Proteomes" id="UP000471126">
    <property type="component" value="Unassembled WGS sequence"/>
</dbReference>